<dbReference type="GO" id="GO:0007264">
    <property type="term" value="P:small GTPase-mediated signal transduction"/>
    <property type="evidence" value="ECO:0007669"/>
    <property type="project" value="InterPro"/>
</dbReference>
<dbReference type="SMART" id="SM00174">
    <property type="entry name" value="RHO"/>
    <property type="match status" value="1"/>
</dbReference>
<keyword evidence="1" id="KW-0547">Nucleotide-binding</keyword>
<dbReference type="HOGENOM" id="CLU_041217_21_4_1"/>
<dbReference type="GeneID" id="19167743"/>
<dbReference type="Pfam" id="PF00071">
    <property type="entry name" value="Ras"/>
    <property type="match status" value="1"/>
</dbReference>
<comment type="caution">
    <text evidence="3">The sequence shown here is derived from an EMBL/GenBank/DDBJ whole genome shotgun (WGS) entry which is preliminary data.</text>
</comment>
<evidence type="ECO:0008006" key="5">
    <source>
        <dbReference type="Google" id="ProtNLM"/>
    </source>
</evidence>
<dbReference type="InterPro" id="IPR027417">
    <property type="entry name" value="P-loop_NTPase"/>
</dbReference>
<dbReference type="AlphaFoldDB" id="W9YWK1"/>
<dbReference type="RefSeq" id="XP_007731943.1">
    <property type="nucleotide sequence ID" value="XM_007733753.1"/>
</dbReference>
<keyword evidence="2" id="KW-0342">GTP-binding</keyword>
<dbReference type="Proteomes" id="UP000019478">
    <property type="component" value="Unassembled WGS sequence"/>
</dbReference>
<evidence type="ECO:0000256" key="1">
    <source>
        <dbReference type="ARBA" id="ARBA00022741"/>
    </source>
</evidence>
<keyword evidence="4" id="KW-1185">Reference proteome</keyword>
<dbReference type="GO" id="GO:0003924">
    <property type="term" value="F:GTPase activity"/>
    <property type="evidence" value="ECO:0007669"/>
    <property type="project" value="InterPro"/>
</dbReference>
<gene>
    <name evidence="3" type="ORF">A1O3_03617</name>
</gene>
<evidence type="ECO:0000313" key="3">
    <source>
        <dbReference type="EMBL" id="EXJ86664.1"/>
    </source>
</evidence>
<dbReference type="PANTHER" id="PTHR24072">
    <property type="entry name" value="RHO FAMILY GTPASE"/>
    <property type="match status" value="1"/>
</dbReference>
<evidence type="ECO:0000313" key="4">
    <source>
        <dbReference type="Proteomes" id="UP000019478"/>
    </source>
</evidence>
<dbReference type="Gene3D" id="3.40.50.300">
    <property type="entry name" value="P-loop containing nucleotide triphosphate hydrolases"/>
    <property type="match status" value="1"/>
</dbReference>
<proteinExistence type="predicted"/>
<reference evidence="3 4" key="1">
    <citation type="submission" date="2013-03" db="EMBL/GenBank/DDBJ databases">
        <title>The Genome Sequence of Capronia epimyces CBS 606.96.</title>
        <authorList>
            <consortium name="The Broad Institute Genomics Platform"/>
            <person name="Cuomo C."/>
            <person name="de Hoog S."/>
            <person name="Gorbushina A."/>
            <person name="Walker B."/>
            <person name="Young S.K."/>
            <person name="Zeng Q."/>
            <person name="Gargeya S."/>
            <person name="Fitzgerald M."/>
            <person name="Haas B."/>
            <person name="Abouelleil A."/>
            <person name="Allen A.W."/>
            <person name="Alvarado L."/>
            <person name="Arachchi H.M."/>
            <person name="Berlin A.M."/>
            <person name="Chapman S.B."/>
            <person name="Gainer-Dewar J."/>
            <person name="Goldberg J."/>
            <person name="Griggs A."/>
            <person name="Gujja S."/>
            <person name="Hansen M."/>
            <person name="Howarth C."/>
            <person name="Imamovic A."/>
            <person name="Ireland A."/>
            <person name="Larimer J."/>
            <person name="McCowan C."/>
            <person name="Murphy C."/>
            <person name="Pearson M."/>
            <person name="Poon T.W."/>
            <person name="Priest M."/>
            <person name="Roberts A."/>
            <person name="Saif S."/>
            <person name="Shea T."/>
            <person name="Sisk P."/>
            <person name="Sykes S."/>
            <person name="Wortman J."/>
            <person name="Nusbaum C."/>
            <person name="Birren B."/>
        </authorList>
    </citation>
    <scope>NUCLEOTIDE SEQUENCE [LARGE SCALE GENOMIC DNA]</scope>
    <source>
        <strain evidence="3 4">CBS 606.96</strain>
    </source>
</reference>
<dbReference type="EMBL" id="AMGY01000003">
    <property type="protein sequence ID" value="EXJ86664.1"/>
    <property type="molecule type" value="Genomic_DNA"/>
</dbReference>
<dbReference type="InterPro" id="IPR001806">
    <property type="entry name" value="Small_GTPase"/>
</dbReference>
<dbReference type="OrthoDB" id="25896at2759"/>
<evidence type="ECO:0000256" key="2">
    <source>
        <dbReference type="ARBA" id="ARBA00023134"/>
    </source>
</evidence>
<organism evidence="3 4">
    <name type="scientific">Capronia epimyces CBS 606.96</name>
    <dbReference type="NCBI Taxonomy" id="1182542"/>
    <lineage>
        <taxon>Eukaryota</taxon>
        <taxon>Fungi</taxon>
        <taxon>Dikarya</taxon>
        <taxon>Ascomycota</taxon>
        <taxon>Pezizomycotina</taxon>
        <taxon>Eurotiomycetes</taxon>
        <taxon>Chaetothyriomycetidae</taxon>
        <taxon>Chaetothyriales</taxon>
        <taxon>Herpotrichiellaceae</taxon>
        <taxon>Capronia</taxon>
    </lineage>
</organism>
<dbReference type="SUPFAM" id="SSF52540">
    <property type="entry name" value="P-loop containing nucleoside triphosphate hydrolases"/>
    <property type="match status" value="1"/>
</dbReference>
<dbReference type="PRINTS" id="PR00449">
    <property type="entry name" value="RASTRNSFRMNG"/>
</dbReference>
<dbReference type="GO" id="GO:0005525">
    <property type="term" value="F:GTP binding"/>
    <property type="evidence" value="ECO:0007669"/>
    <property type="project" value="UniProtKB-KW"/>
</dbReference>
<protein>
    <recommendedName>
        <fullName evidence="5">P-loop containing nucleoside triphosphate hydrolase protein</fullName>
    </recommendedName>
</protein>
<accession>W9YWK1</accession>
<sequence>MAPTVLEGRPVPEVDILFLGSPGVGKATFLSQIEHVRDGRLDRSTPREHKHAFAPTGSLGWDVSLFGRPYKFRIWPSTSTLFVDPFPDQPAFTIIAFSVSSRESLHNAQYYWRKQLSLHYADLEHAMPVMLLGLKRDERTEKRLEDGSFECVMPQEALRVAQEMQCDRYAECSALTGELMWEVLEDITRTAAMTTTENGAMGQGSMCSVM</sequence>
<dbReference type="STRING" id="1182542.W9YWK1"/>
<dbReference type="eggNOG" id="KOG0393">
    <property type="taxonomic scope" value="Eukaryota"/>
</dbReference>
<dbReference type="InterPro" id="IPR003578">
    <property type="entry name" value="Small_GTPase_Rho"/>
</dbReference>
<name>W9YWK1_9EURO</name>